<dbReference type="PANTHER" id="PTHR12586:SF1">
    <property type="entry name" value="CDP-DIACYLGLYCEROL--GLYCEROL-3-PHOSPHATE 3-PHOSPHATIDYLTRANSFERASE, MITOCHONDRIAL"/>
    <property type="match status" value="1"/>
</dbReference>
<keyword evidence="4 10" id="KW-0808">Transferase</keyword>
<dbReference type="RefSeq" id="XP_013756628.1">
    <property type="nucleotide sequence ID" value="XM_013901174.1"/>
</dbReference>
<dbReference type="Gene3D" id="3.30.870.10">
    <property type="entry name" value="Endonuclease Chain A"/>
    <property type="match status" value="2"/>
</dbReference>
<reference evidence="12 13" key="1">
    <citation type="submission" date="2010-05" db="EMBL/GenBank/DDBJ databases">
        <title>The Genome Sequence of Thecamonas trahens ATCC 50062.</title>
        <authorList>
            <consortium name="The Broad Institute Genome Sequencing Platform"/>
            <person name="Russ C."/>
            <person name="Cuomo C."/>
            <person name="Shea T."/>
            <person name="Young S.K."/>
            <person name="Zeng Q."/>
            <person name="Koehrsen M."/>
            <person name="Haas B."/>
            <person name="Borodovsky M."/>
            <person name="Guigo R."/>
            <person name="Alvarado L."/>
            <person name="Berlin A."/>
            <person name="Bochicchio J."/>
            <person name="Borenstein D."/>
            <person name="Chapman S."/>
            <person name="Chen Z."/>
            <person name="Freedman E."/>
            <person name="Gellesch M."/>
            <person name="Goldberg J."/>
            <person name="Griggs A."/>
            <person name="Gujja S."/>
            <person name="Heilman E."/>
            <person name="Heiman D."/>
            <person name="Hepburn T."/>
            <person name="Howarth C."/>
            <person name="Jen D."/>
            <person name="Larson L."/>
            <person name="Mehta T."/>
            <person name="Park D."/>
            <person name="Pearson M."/>
            <person name="Roberts A."/>
            <person name="Saif S."/>
            <person name="Shenoy N."/>
            <person name="Sisk P."/>
            <person name="Stolte C."/>
            <person name="Sykes S."/>
            <person name="Thomson T."/>
            <person name="Walk T."/>
            <person name="White J."/>
            <person name="Yandava C."/>
            <person name="Burger G."/>
            <person name="Gray M.W."/>
            <person name="Holland P.W.H."/>
            <person name="King N."/>
            <person name="Lang F.B.F."/>
            <person name="Roger A.J."/>
            <person name="Ruiz-Trillo I."/>
            <person name="Lander E."/>
            <person name="Nusbaum C."/>
        </authorList>
    </citation>
    <scope>NUCLEOTIDE SEQUENCE [LARGE SCALE GENOMIC DNA]</scope>
    <source>
        <strain evidence="12 13">ATCC 50062</strain>
    </source>
</reference>
<evidence type="ECO:0000256" key="10">
    <source>
        <dbReference type="RuleBase" id="RU365024"/>
    </source>
</evidence>
<dbReference type="GO" id="GO:0005739">
    <property type="term" value="C:mitochondrion"/>
    <property type="evidence" value="ECO:0007669"/>
    <property type="project" value="UniProtKB-SubCell"/>
</dbReference>
<dbReference type="PANTHER" id="PTHR12586">
    <property type="entry name" value="CDP-DIACYLGLYCEROL--SERINE O-PHOSPHATIDYLTRANSFERASE"/>
    <property type="match status" value="1"/>
</dbReference>
<dbReference type="GO" id="GO:0008444">
    <property type="term" value="F:CDP-diacylglycerol-glycerol-3-phosphate 3-phosphatidyltransferase activity"/>
    <property type="evidence" value="ECO:0007669"/>
    <property type="project" value="UniProtKB-EC"/>
</dbReference>
<dbReference type="InterPro" id="IPR016270">
    <property type="entry name" value="PGS1"/>
</dbReference>
<comment type="similarity">
    <text evidence="2 10">Belongs to the CDP-alcohol phosphatidyltransferase class-II family.</text>
</comment>
<keyword evidence="6 10" id="KW-0443">Lipid metabolism</keyword>
<dbReference type="PIRSF" id="PIRSF000850">
    <property type="entry name" value="Phospholipase_D_PSS"/>
    <property type="match status" value="1"/>
</dbReference>
<dbReference type="SUPFAM" id="SSF56024">
    <property type="entry name" value="Phospholipase D/nuclease"/>
    <property type="match status" value="2"/>
</dbReference>
<dbReference type="GO" id="GO:0005524">
    <property type="term" value="F:ATP binding"/>
    <property type="evidence" value="ECO:0007669"/>
    <property type="project" value="UniProtKB-KW"/>
</dbReference>
<evidence type="ECO:0000256" key="5">
    <source>
        <dbReference type="ARBA" id="ARBA00022737"/>
    </source>
</evidence>
<sequence length="479" mass="50538">MHLLRHVAAGGAGLSRPNSALAWARAAGCGGRVLPLPANASVSVLDSPTAFHAHLVTKAKAARTRILLGTLYVGGGEKEDALLAAAAEAAVSAAGPPATRLRLRAHVDYHRGQRAQEGGSSAEMLARRLLADEVREGADVRVTLFRSPRLPQALAPAVPAKYREAAGVSHLKVLVFDDDVVLTGANLSHDYFTNRQDRYVVLSGVPELADWYEEVMDAVADASHQLVADGSLRPPSRGAQAAARAALHVLVTNPGSKRGDVGAGAASDEETATWLVPTLQFGPWGLDHDARVALALLGGGMLRGRARIQLALAYMNLTPELADAVVAAAGRGECEGVRVVTAAPEANGFHGASGLPGYVPFVYSWLASEFYSKARQALAPMGADDKLVMYEYAAPGQTFHCKGSTLVGSTNYGARSADKDLESQVGIFTTDPEVAARLEAEAETLVARASRVSEATYSEPQRAWPGWLPVVAKRVSQFF</sequence>
<evidence type="ECO:0000256" key="1">
    <source>
        <dbReference type="ARBA" id="ARBA00005042"/>
    </source>
</evidence>
<evidence type="ECO:0000313" key="12">
    <source>
        <dbReference type="EMBL" id="KNC50930.1"/>
    </source>
</evidence>
<feature type="domain" description="PLD phosphodiesterase" evidence="11">
    <location>
        <begin position="165"/>
        <end position="191"/>
    </location>
</feature>
<dbReference type="EMBL" id="GL349463">
    <property type="protein sequence ID" value="KNC50930.1"/>
    <property type="molecule type" value="Genomic_DNA"/>
</dbReference>
<keyword evidence="3 10" id="KW-0444">Lipid biosynthesis</keyword>
<name>A0A0L0DFC8_THETB</name>
<keyword evidence="10" id="KW-0067">ATP-binding</keyword>
<dbReference type="GO" id="GO:0032049">
    <property type="term" value="P:cardiolipin biosynthetic process"/>
    <property type="evidence" value="ECO:0007669"/>
    <property type="project" value="InterPro"/>
</dbReference>
<dbReference type="UniPathway" id="UPA00084">
    <property type="reaction ID" value="UER00503"/>
</dbReference>
<dbReference type="CDD" id="cd09137">
    <property type="entry name" value="PLDc_PGS1_euk_2"/>
    <property type="match status" value="1"/>
</dbReference>
<comment type="function">
    <text evidence="10">Functions in the biosynthesis of the anionic phospholipids phosphatidylglycerol and cardiolipin.</text>
</comment>
<protein>
    <recommendedName>
        <fullName evidence="10">CDP-diacylglycerol--glycerol-3-phosphate 3-phosphatidyltransferase</fullName>
        <ecNumber evidence="10">2.7.8.5</ecNumber>
    </recommendedName>
</protein>
<evidence type="ECO:0000256" key="4">
    <source>
        <dbReference type="ARBA" id="ARBA00022679"/>
    </source>
</evidence>
<dbReference type="OMA" id="HKCLAQC"/>
<accession>A0A0L0DFC8</accession>
<dbReference type="STRING" id="461836.A0A0L0DFC8"/>
<evidence type="ECO:0000259" key="11">
    <source>
        <dbReference type="PROSITE" id="PS50035"/>
    </source>
</evidence>
<keyword evidence="10" id="KW-0547">Nucleotide-binding</keyword>
<proteinExistence type="inferred from homology"/>
<evidence type="ECO:0000256" key="2">
    <source>
        <dbReference type="ARBA" id="ARBA00010682"/>
    </source>
</evidence>
<gene>
    <name evidence="12" type="ORF">AMSG_07179</name>
</gene>
<keyword evidence="8 10" id="KW-1208">Phospholipid metabolism</keyword>
<comment type="catalytic activity">
    <reaction evidence="9 10">
        <text>a CDP-1,2-diacyl-sn-glycerol + sn-glycerol 3-phosphate = a 1,2-diacyl-sn-glycero-3-phospho-(1'-sn-glycero-3'-phosphate) + CMP + H(+)</text>
        <dbReference type="Rhea" id="RHEA:12593"/>
        <dbReference type="ChEBI" id="CHEBI:15378"/>
        <dbReference type="ChEBI" id="CHEBI:57597"/>
        <dbReference type="ChEBI" id="CHEBI:58332"/>
        <dbReference type="ChEBI" id="CHEBI:60110"/>
        <dbReference type="ChEBI" id="CHEBI:60377"/>
        <dbReference type="EC" id="2.7.8.5"/>
    </reaction>
</comment>
<keyword evidence="7 10" id="KW-0594">Phospholipid biosynthesis</keyword>
<comment type="pathway">
    <text evidence="1 10">Phospholipid metabolism; phosphatidylglycerol biosynthesis; phosphatidylglycerol from CDP-diacylglycerol: step 1/2.</text>
</comment>
<dbReference type="GeneID" id="25566158"/>
<evidence type="ECO:0000256" key="3">
    <source>
        <dbReference type="ARBA" id="ARBA00022516"/>
    </source>
</evidence>
<keyword evidence="13" id="KW-1185">Reference proteome</keyword>
<keyword evidence="5" id="KW-0677">Repeat</keyword>
<dbReference type="eggNOG" id="KOG3964">
    <property type="taxonomic scope" value="Eukaryota"/>
</dbReference>
<keyword evidence="10" id="KW-0496">Mitochondrion</keyword>
<evidence type="ECO:0000256" key="6">
    <source>
        <dbReference type="ARBA" id="ARBA00023098"/>
    </source>
</evidence>
<dbReference type="EC" id="2.7.8.5" evidence="10"/>
<evidence type="ECO:0000256" key="8">
    <source>
        <dbReference type="ARBA" id="ARBA00023264"/>
    </source>
</evidence>
<dbReference type="PROSITE" id="PS50035">
    <property type="entry name" value="PLD"/>
    <property type="match status" value="1"/>
</dbReference>
<dbReference type="AlphaFoldDB" id="A0A0L0DFC8"/>
<dbReference type="InterPro" id="IPR001736">
    <property type="entry name" value="PLipase_D/transphosphatidylase"/>
</dbReference>
<dbReference type="OrthoDB" id="10250191at2759"/>
<evidence type="ECO:0000256" key="7">
    <source>
        <dbReference type="ARBA" id="ARBA00023209"/>
    </source>
</evidence>
<dbReference type="Proteomes" id="UP000054408">
    <property type="component" value="Unassembled WGS sequence"/>
</dbReference>
<comment type="subcellular location">
    <subcellularLocation>
        <location evidence="10">Mitochondrion</location>
    </subcellularLocation>
</comment>
<organism evidence="12 13">
    <name type="scientific">Thecamonas trahens ATCC 50062</name>
    <dbReference type="NCBI Taxonomy" id="461836"/>
    <lineage>
        <taxon>Eukaryota</taxon>
        <taxon>Apusozoa</taxon>
        <taxon>Apusomonadida</taxon>
        <taxon>Apusomonadidae</taxon>
        <taxon>Thecamonas</taxon>
    </lineage>
</organism>
<evidence type="ECO:0000256" key="9">
    <source>
        <dbReference type="ARBA" id="ARBA00048586"/>
    </source>
</evidence>
<evidence type="ECO:0000313" key="13">
    <source>
        <dbReference type="Proteomes" id="UP000054408"/>
    </source>
</evidence>